<dbReference type="EMBL" id="AP025739">
    <property type="protein sequence ID" value="BDI33320.1"/>
    <property type="molecule type" value="Genomic_DNA"/>
</dbReference>
<dbReference type="AlphaFoldDB" id="A0A402CNL1"/>
<protein>
    <submittedName>
        <fullName evidence="2">Uncharacterized protein</fullName>
    </submittedName>
</protein>
<name>A0A402CNL1_9BACT</name>
<dbReference type="KEGG" id="ccot:CCAX7_53710"/>
<organism evidence="2 3">
    <name type="scientific">Capsulimonas corticalis</name>
    <dbReference type="NCBI Taxonomy" id="2219043"/>
    <lineage>
        <taxon>Bacteria</taxon>
        <taxon>Bacillati</taxon>
        <taxon>Armatimonadota</taxon>
        <taxon>Armatimonadia</taxon>
        <taxon>Capsulimonadales</taxon>
        <taxon>Capsulimonadaceae</taxon>
        <taxon>Capsulimonas</taxon>
    </lineage>
</organism>
<dbReference type="RefSeq" id="WP_119319022.1">
    <property type="nucleotide sequence ID" value="NZ_AP025739.1"/>
</dbReference>
<gene>
    <name evidence="2" type="ORF">CCAX7_53710</name>
</gene>
<evidence type="ECO:0000313" key="3">
    <source>
        <dbReference type="Proteomes" id="UP000287394"/>
    </source>
</evidence>
<reference evidence="2 3" key="1">
    <citation type="journal article" date="2019" name="Int. J. Syst. Evol. Microbiol.">
        <title>Capsulimonas corticalis gen. nov., sp. nov., an aerobic capsulated bacterium, of a novel bacterial order, Capsulimonadales ord. nov., of the class Armatimonadia of the phylum Armatimonadetes.</title>
        <authorList>
            <person name="Li J."/>
            <person name="Kudo C."/>
            <person name="Tonouchi A."/>
        </authorList>
    </citation>
    <scope>NUCLEOTIDE SEQUENCE [LARGE SCALE GENOMIC DNA]</scope>
    <source>
        <strain evidence="2 3">AX-7</strain>
    </source>
</reference>
<accession>A0A402CNL1</accession>
<evidence type="ECO:0000256" key="1">
    <source>
        <dbReference type="SAM" id="MobiDB-lite"/>
    </source>
</evidence>
<feature type="region of interest" description="Disordered" evidence="1">
    <location>
        <begin position="64"/>
        <end position="91"/>
    </location>
</feature>
<feature type="compositionally biased region" description="Basic and acidic residues" evidence="1">
    <location>
        <begin position="66"/>
        <end position="75"/>
    </location>
</feature>
<proteinExistence type="predicted"/>
<dbReference type="Proteomes" id="UP000287394">
    <property type="component" value="Chromosome"/>
</dbReference>
<evidence type="ECO:0000313" key="2">
    <source>
        <dbReference type="EMBL" id="BDI33320.1"/>
    </source>
</evidence>
<keyword evidence="3" id="KW-1185">Reference proteome</keyword>
<sequence>MSDDLSKKNSIDELFERIFDKEDLLDEEQDEKCEPDVMEEIMEEARTNPIWFPDGSSSQDILPIEEQEHPRDKYGNRAADYASPPVTPERMAETREIIRKIREELGSPFATNRIHPGEKKDISES</sequence>